<name>A0A7Y6NNN7_9BURK</name>
<reference evidence="2 3" key="1">
    <citation type="submission" date="2020-06" db="EMBL/GenBank/DDBJ databases">
        <title>Schlegella sp. ID0723 isolated from air conditioner.</title>
        <authorList>
            <person name="Kim D.Y."/>
            <person name="Kim D.-U."/>
        </authorList>
    </citation>
    <scope>NUCLEOTIDE SEQUENCE [LARGE SCALE GENOMIC DNA]</scope>
    <source>
        <strain evidence="2 3">ID0723</strain>
    </source>
</reference>
<comment type="caution">
    <text evidence="2">The sequence shown here is derived from an EMBL/GenBank/DDBJ whole genome shotgun (WGS) entry which is preliminary data.</text>
</comment>
<dbReference type="Proteomes" id="UP000529637">
    <property type="component" value="Unassembled WGS sequence"/>
</dbReference>
<accession>A0A7Y6NNN7</accession>
<gene>
    <name evidence="2" type="ORF">HQN59_11640</name>
</gene>
<protein>
    <recommendedName>
        <fullName evidence="1">Alpha/beta hydrolase domain-containing protein</fullName>
    </recommendedName>
</protein>
<feature type="domain" description="Alpha/beta hydrolase" evidence="1">
    <location>
        <begin position="272"/>
        <end position="682"/>
    </location>
</feature>
<dbReference type="EMBL" id="JABWMJ010000005">
    <property type="protein sequence ID" value="NUZ06412.1"/>
    <property type="molecule type" value="Genomic_DNA"/>
</dbReference>
<dbReference type="Pfam" id="PF20091">
    <property type="entry name" value="Abhydrolase_10"/>
    <property type="match status" value="1"/>
</dbReference>
<evidence type="ECO:0000259" key="1">
    <source>
        <dbReference type="Pfam" id="PF20091"/>
    </source>
</evidence>
<organism evidence="2 3">
    <name type="scientific">Piscinibacter koreensis</name>
    <dbReference type="NCBI Taxonomy" id="2742824"/>
    <lineage>
        <taxon>Bacteria</taxon>
        <taxon>Pseudomonadati</taxon>
        <taxon>Pseudomonadota</taxon>
        <taxon>Betaproteobacteria</taxon>
        <taxon>Burkholderiales</taxon>
        <taxon>Sphaerotilaceae</taxon>
        <taxon>Piscinibacter</taxon>
    </lineage>
</organism>
<sequence length="692" mass="73853">MALAAGLATTLTAEARVTRIVIDSTTPVTGGAIPHETLRGRAFGELDPNDPKNAVITDVQLGRDTDGKVRYETSFTVTKPVNLGQASGFMWHDVPNRGGNIIINQTERDLGDIGLASGWQADNAGGTAVPTNHATGTNHWVVVPMARENGQLVTGKVLARVVNRSGPASQPLNVMGNPVPYLPATLDTTQAVLTTHTKETVNGQVTVGSVIPSDQWAFARCDATTGFAGRTPIDNNEANLPGNLPVHVCVNGGFNPNLLYELVYVAKGAYVLGVGAAAFRDVGSFFKYQSADDFGNPNPIAGRVTHSSMRGSSQSGNFTRQWIYMGMNQDEANRMVHQGAWPQIAGRRVAANVRWGQPDGVLELYQMGSEGPQWWTDYPDAVRGVAARSIFSRCNLTGTCPKVIEHFGGSEVFALKMTTEWVGTSANYDIPLTRSVRRYYIGSTTHGGGGGGFVHQPAATPVNCPGNNWGTGTFRANPMPSTQMVNVIRVAMRDWLMKGINPPPSRYPTLIGGTLVDPTPQAMGFPMGIPGIPASIFNPENFVFPVFDYDWGPQYNKTDATGVATNLPPPIRAVIPMKVPKVDADGNELGGVPTVLRDAPLGTYLGWNITATGFHAGQVCNYVGGYIPFATTQAERLASGDPRLSLVERYGSHDGYVAAVRAAANNAFAQGYLLAADRDALIQAAEASSVLR</sequence>
<evidence type="ECO:0000313" key="2">
    <source>
        <dbReference type="EMBL" id="NUZ06412.1"/>
    </source>
</evidence>
<proteinExistence type="predicted"/>
<keyword evidence="3" id="KW-1185">Reference proteome</keyword>
<dbReference type="InterPro" id="IPR045394">
    <property type="entry name" value="Abhydrolase_dom"/>
</dbReference>
<evidence type="ECO:0000313" key="3">
    <source>
        <dbReference type="Proteomes" id="UP000529637"/>
    </source>
</evidence>
<dbReference type="AlphaFoldDB" id="A0A7Y6NNN7"/>